<gene>
    <name evidence="1" type="ORF">P5G51_005240</name>
</gene>
<evidence type="ECO:0000313" key="1">
    <source>
        <dbReference type="EMBL" id="MDY0404880.1"/>
    </source>
</evidence>
<evidence type="ECO:0000313" key="2">
    <source>
        <dbReference type="Proteomes" id="UP001228376"/>
    </source>
</evidence>
<reference evidence="1 2" key="1">
    <citation type="submission" date="2023-10" db="EMBL/GenBank/DDBJ databases">
        <title>179-bfca-hs.</title>
        <authorList>
            <person name="Miliotis G."/>
            <person name="Sengupta P."/>
            <person name="Hameed A."/>
            <person name="Chuvochina M."/>
            <person name="Mcdonagh F."/>
            <person name="Simpson A.C."/>
            <person name="Singh N.K."/>
            <person name="Rekha P.D."/>
            <person name="Raman K."/>
            <person name="Hugenholtz P."/>
            <person name="Venkateswaran K."/>
        </authorList>
    </citation>
    <scope>NUCLEOTIDE SEQUENCE [LARGE SCALE GENOMIC DNA]</scope>
    <source>
        <strain evidence="1 2">179-BFC-A-HS</strain>
    </source>
</reference>
<sequence>MTKTKNTVVHIPNKNREEKQLAYTSLRSQIEGWKYDFKATHPLLK</sequence>
<dbReference type="EMBL" id="JAROCA020000001">
    <property type="protein sequence ID" value="MDY0404880.1"/>
    <property type="molecule type" value="Genomic_DNA"/>
</dbReference>
<protein>
    <submittedName>
        <fullName evidence="1">Uncharacterized protein</fullName>
    </submittedName>
</protein>
<dbReference type="RefSeq" id="WP_306067185.1">
    <property type="nucleotide sequence ID" value="NZ_JAROCA020000001.1"/>
</dbReference>
<proteinExistence type="predicted"/>
<name>A0ABU5CEY0_9BACI</name>
<dbReference type="Proteomes" id="UP001228376">
    <property type="component" value="Unassembled WGS sequence"/>
</dbReference>
<comment type="caution">
    <text evidence="1">The sequence shown here is derived from an EMBL/GenBank/DDBJ whole genome shotgun (WGS) entry which is preliminary data.</text>
</comment>
<accession>A0ABU5CEY0</accession>
<keyword evidence="2" id="KW-1185">Reference proteome</keyword>
<organism evidence="1 2">
    <name type="scientific">Tigheibacillus jepli</name>
    <dbReference type="NCBI Taxonomy" id="3035914"/>
    <lineage>
        <taxon>Bacteria</taxon>
        <taxon>Bacillati</taxon>
        <taxon>Bacillota</taxon>
        <taxon>Bacilli</taxon>
        <taxon>Bacillales</taxon>
        <taxon>Bacillaceae</taxon>
        <taxon>Tigheibacillus</taxon>
    </lineage>
</organism>